<dbReference type="RefSeq" id="WP_088841690.1">
    <property type="nucleotide sequence ID" value="NZ_FYEW01000001.1"/>
</dbReference>
<dbReference type="AlphaFoldDB" id="A0A212T474"/>
<gene>
    <name evidence="1" type="ORF">SAMN06265337_0338</name>
</gene>
<keyword evidence="2" id="KW-1185">Reference proteome</keyword>
<accession>A0A212T474</accession>
<name>A0A212T474_9BACT</name>
<reference evidence="2" key="1">
    <citation type="submission" date="2017-06" db="EMBL/GenBank/DDBJ databases">
        <authorList>
            <person name="Varghese N."/>
            <person name="Submissions S."/>
        </authorList>
    </citation>
    <scope>NUCLEOTIDE SEQUENCE [LARGE SCALE GENOMIC DNA]</scope>
    <source>
        <strain evidence="2">DSM 11116</strain>
    </source>
</reference>
<sequence length="73" mass="8649">MSQTHTRQLRKRLRLAARKLAAGLGRLVRMQPENHASRTTKTLLRQVAQRLYRFLVRPILDFPQPQARRKLPH</sequence>
<protein>
    <submittedName>
        <fullName evidence="1">Uncharacterized protein</fullName>
    </submittedName>
</protein>
<dbReference type="Proteomes" id="UP000198131">
    <property type="component" value="Unassembled WGS sequence"/>
</dbReference>
<evidence type="ECO:0000313" key="2">
    <source>
        <dbReference type="Proteomes" id="UP000198131"/>
    </source>
</evidence>
<dbReference type="EMBL" id="FYEW01000001">
    <property type="protein sequence ID" value="SNC60815.1"/>
    <property type="molecule type" value="Genomic_DNA"/>
</dbReference>
<organism evidence="1 2">
    <name type="scientific">Hymenobacter gelipurpurascens</name>
    <dbReference type="NCBI Taxonomy" id="89968"/>
    <lineage>
        <taxon>Bacteria</taxon>
        <taxon>Pseudomonadati</taxon>
        <taxon>Bacteroidota</taxon>
        <taxon>Cytophagia</taxon>
        <taxon>Cytophagales</taxon>
        <taxon>Hymenobacteraceae</taxon>
        <taxon>Hymenobacter</taxon>
    </lineage>
</organism>
<proteinExistence type="predicted"/>
<evidence type="ECO:0000313" key="1">
    <source>
        <dbReference type="EMBL" id="SNC60815.1"/>
    </source>
</evidence>